<dbReference type="Pfam" id="PF00225">
    <property type="entry name" value="Kinesin"/>
    <property type="match status" value="3"/>
</dbReference>
<feature type="region of interest" description="Disordered" evidence="7">
    <location>
        <begin position="184"/>
        <end position="203"/>
    </location>
</feature>
<dbReference type="GO" id="GO:0051231">
    <property type="term" value="P:spindle elongation"/>
    <property type="evidence" value="ECO:0007669"/>
    <property type="project" value="TreeGrafter"/>
</dbReference>
<dbReference type="GO" id="GO:0005875">
    <property type="term" value="C:microtubule associated complex"/>
    <property type="evidence" value="ECO:0007669"/>
    <property type="project" value="TreeGrafter"/>
</dbReference>
<comment type="subcellular location">
    <subcellularLocation>
        <location evidence="1">Cytoplasm</location>
    </subcellularLocation>
</comment>
<evidence type="ECO:0000259" key="8">
    <source>
        <dbReference type="PROSITE" id="PS50067"/>
    </source>
</evidence>
<accession>A0A836LJ64</accession>
<dbReference type="GeneID" id="94292838"/>
<dbReference type="GO" id="GO:0007018">
    <property type="term" value="P:microtubule-based movement"/>
    <property type="evidence" value="ECO:0007669"/>
    <property type="project" value="InterPro"/>
</dbReference>
<keyword evidence="6" id="KW-0505">Motor protein</keyword>
<dbReference type="GO" id="GO:0007052">
    <property type="term" value="P:mitotic spindle organization"/>
    <property type="evidence" value="ECO:0007669"/>
    <property type="project" value="TreeGrafter"/>
</dbReference>
<dbReference type="AlphaFoldDB" id="A0A836LJ64"/>
<dbReference type="SUPFAM" id="SSF52540">
    <property type="entry name" value="P-loop containing nucleoside triphosphate hydrolases"/>
    <property type="match status" value="1"/>
</dbReference>
<reference evidence="9 10" key="1">
    <citation type="submission" date="2021-02" db="EMBL/GenBank/DDBJ databases">
        <title>Porcisia hertigi Genome sequencing and assembly.</title>
        <authorList>
            <person name="Almutairi H."/>
            <person name="Gatherer D."/>
        </authorList>
    </citation>
    <scope>NUCLEOTIDE SEQUENCE [LARGE SCALE GENOMIC DNA]</scope>
    <source>
        <strain evidence="9 10">C119</strain>
    </source>
</reference>
<dbReference type="RefSeq" id="XP_067759120.1">
    <property type="nucleotide sequence ID" value="XM_067902761.1"/>
</dbReference>
<dbReference type="KEGG" id="phet:94292838"/>
<evidence type="ECO:0000256" key="3">
    <source>
        <dbReference type="ARBA" id="ARBA00022741"/>
    </source>
</evidence>
<comment type="similarity">
    <text evidence="6">Belongs to the TRAFAC class myosin-kinesin ATPase superfamily. Kinesin family.</text>
</comment>
<evidence type="ECO:0000256" key="6">
    <source>
        <dbReference type="PROSITE-ProRule" id="PRU00283"/>
    </source>
</evidence>
<evidence type="ECO:0000313" key="9">
    <source>
        <dbReference type="EMBL" id="KAG5510516.1"/>
    </source>
</evidence>
<feature type="domain" description="Kinesin motor" evidence="8">
    <location>
        <begin position="4"/>
        <end position="403"/>
    </location>
</feature>
<evidence type="ECO:0000256" key="5">
    <source>
        <dbReference type="ARBA" id="ARBA00023054"/>
    </source>
</evidence>
<gene>
    <name evidence="9" type="ORF">JKF63_06813</name>
</gene>
<dbReference type="InterPro" id="IPR027417">
    <property type="entry name" value="P-loop_NTPase"/>
</dbReference>
<evidence type="ECO:0000313" key="10">
    <source>
        <dbReference type="Proteomes" id="UP000674318"/>
    </source>
</evidence>
<keyword evidence="5" id="KW-0175">Coiled coil</keyword>
<dbReference type="InterPro" id="IPR036961">
    <property type="entry name" value="Kinesin_motor_dom_sf"/>
</dbReference>
<evidence type="ECO:0000256" key="4">
    <source>
        <dbReference type="ARBA" id="ARBA00022840"/>
    </source>
</evidence>
<keyword evidence="3 6" id="KW-0547">Nucleotide-binding</keyword>
<evidence type="ECO:0000256" key="7">
    <source>
        <dbReference type="SAM" id="MobiDB-lite"/>
    </source>
</evidence>
<keyword evidence="2" id="KW-0963">Cytoplasm</keyword>
<feature type="compositionally biased region" description="Low complexity" evidence="7">
    <location>
        <begin position="442"/>
        <end position="451"/>
    </location>
</feature>
<dbReference type="PRINTS" id="PR00380">
    <property type="entry name" value="KINESINHEAVY"/>
</dbReference>
<dbReference type="PANTHER" id="PTHR47969">
    <property type="entry name" value="CHROMOSOME-ASSOCIATED KINESIN KIF4A-RELATED"/>
    <property type="match status" value="1"/>
</dbReference>
<dbReference type="SMART" id="SM00129">
    <property type="entry name" value="KISc"/>
    <property type="match status" value="1"/>
</dbReference>
<dbReference type="InterPro" id="IPR001752">
    <property type="entry name" value="Kinesin_motor_dom"/>
</dbReference>
<dbReference type="Gene3D" id="3.40.850.10">
    <property type="entry name" value="Kinesin motor domain"/>
    <property type="match status" value="1"/>
</dbReference>
<protein>
    <recommendedName>
        <fullName evidence="8">Kinesin motor domain-containing protein</fullName>
    </recommendedName>
</protein>
<dbReference type="GO" id="GO:0008017">
    <property type="term" value="F:microtubule binding"/>
    <property type="evidence" value="ECO:0007669"/>
    <property type="project" value="InterPro"/>
</dbReference>
<dbReference type="GO" id="GO:0005737">
    <property type="term" value="C:cytoplasm"/>
    <property type="evidence" value="ECO:0007669"/>
    <property type="project" value="UniProtKB-SubCell"/>
</dbReference>
<proteinExistence type="inferred from homology"/>
<dbReference type="InterPro" id="IPR027640">
    <property type="entry name" value="Kinesin-like_fam"/>
</dbReference>
<sequence>MAERIMVTVRVRPFLPSEGSTRCLAVSENRITVGARHGFVFDHVFDETATSDDVYVALGQPLVDSFLSGFHAATIAYGQTCSGKTFTVTALLSDVVQEIFCRIAEDAEKTQGNQGVTTAPTNSGAASRADSTISMTLSVLEVYNESISDLLAPPTFKSSRTPMASTMCGAVKKAVEAPIQRRSFATGHDPPQEKRVWQRRASAPARSYPRTSLALREEPYGGVKVVGLTEAQVHSEPELLALIDSAIGNRKTASTLMNASSSRSHCVVTLTLRRHGLCSRCSFVDLAGSERLKKSLGLAGLSDQLSIPASAAEASLLPCGTAAARIREGIHINNGLLALGNVIVALCEKKSHVPYRSSTLTRMLQPMLGGNAHTAMVACVSQHVSSLEETLNTLRYAGRAKCIQINPRLSVATAATLMDAQQTILLLRQQLEEAQRRLMAASAAARGPRNAPKSPDTALPPSFSVTSTQEVQRLRELLLQERQVTRRLENDVFKAECTAMIEVEKRKTLESRIARLEAAGTTALVTGSKRAQHDCRRR</sequence>
<evidence type="ECO:0000256" key="2">
    <source>
        <dbReference type="ARBA" id="ARBA00022490"/>
    </source>
</evidence>
<dbReference type="EMBL" id="JAFJZO010000009">
    <property type="protein sequence ID" value="KAG5510516.1"/>
    <property type="molecule type" value="Genomic_DNA"/>
</dbReference>
<organism evidence="9 10">
    <name type="scientific">Porcisia hertigi</name>
    <dbReference type="NCBI Taxonomy" id="2761500"/>
    <lineage>
        <taxon>Eukaryota</taxon>
        <taxon>Discoba</taxon>
        <taxon>Euglenozoa</taxon>
        <taxon>Kinetoplastea</taxon>
        <taxon>Metakinetoplastina</taxon>
        <taxon>Trypanosomatida</taxon>
        <taxon>Trypanosomatidae</taxon>
        <taxon>Leishmaniinae</taxon>
        <taxon>Porcisia</taxon>
    </lineage>
</organism>
<keyword evidence="10" id="KW-1185">Reference proteome</keyword>
<dbReference type="GO" id="GO:0005524">
    <property type="term" value="F:ATP binding"/>
    <property type="evidence" value="ECO:0007669"/>
    <property type="project" value="UniProtKB-UniRule"/>
</dbReference>
<keyword evidence="4 6" id="KW-0067">ATP-binding</keyword>
<name>A0A836LJ64_9TRYP</name>
<feature type="binding site" evidence="6">
    <location>
        <begin position="78"/>
        <end position="85"/>
    </location>
    <ligand>
        <name>ATP</name>
        <dbReference type="ChEBI" id="CHEBI:30616"/>
    </ligand>
</feature>
<dbReference type="Proteomes" id="UP000674318">
    <property type="component" value="Unassembled WGS sequence"/>
</dbReference>
<evidence type="ECO:0000256" key="1">
    <source>
        <dbReference type="ARBA" id="ARBA00004496"/>
    </source>
</evidence>
<dbReference type="GO" id="GO:0003777">
    <property type="term" value="F:microtubule motor activity"/>
    <property type="evidence" value="ECO:0007669"/>
    <property type="project" value="InterPro"/>
</dbReference>
<feature type="region of interest" description="Disordered" evidence="7">
    <location>
        <begin position="442"/>
        <end position="463"/>
    </location>
</feature>
<comment type="caution">
    <text evidence="9">The sequence shown here is derived from an EMBL/GenBank/DDBJ whole genome shotgun (WGS) entry which is preliminary data.</text>
</comment>
<dbReference type="PANTHER" id="PTHR47969:SF15">
    <property type="entry name" value="CHROMOSOME-ASSOCIATED KINESIN KIF4A-RELATED"/>
    <property type="match status" value="1"/>
</dbReference>
<dbReference type="PROSITE" id="PS50067">
    <property type="entry name" value="KINESIN_MOTOR_2"/>
    <property type="match status" value="1"/>
</dbReference>
<dbReference type="OrthoDB" id="3176171at2759"/>